<sequence>MNEGIKSPKLVFEEKKAIKLFLWLFYIFYISFDLFYDILIPIYAKKETIGILNTGLGLWLYVLILGLLPIAFYLIKKDNPYPVKYLYLFGYIILDTVNNLIIYLGSTKTFSAGNIVEILFVVFSPVFVSKKYFWTVTIGIIGKYFFIGLILHDKVVLYPMIILLPISAIAFTILNRFFSYINTLTDMHEELLQKEKLAVIGQMSTAIGHEIRNPLSSLKGFIQLQRESYPNTNDFYPIMIEEVDRINSIVSDLMDLGKPRVITFEKSNIEEIIAYTTSITQQQAQGKGVTIETITEEPLPPIYCDEKQLKQVFINLIKNAIEAMSEGGRIKIKLKTILGQKLYVAIEDEGCGIPEENIPNLVEPFFTTKKEGTGLGLMVSNQIIKDHKGVLNIKSISEKGTTVEILLPLQQSKAFF</sequence>
<keyword evidence="3" id="KW-0597">Phosphoprotein</keyword>
<feature type="transmembrane region" description="Helical" evidence="9">
    <location>
        <begin position="20"/>
        <end position="44"/>
    </location>
</feature>
<dbReference type="InterPro" id="IPR005467">
    <property type="entry name" value="His_kinase_dom"/>
</dbReference>
<name>A0A0U1NVA0_9BACI</name>
<evidence type="ECO:0000256" key="7">
    <source>
        <dbReference type="ARBA" id="ARBA00022840"/>
    </source>
</evidence>
<dbReference type="InterPro" id="IPR003594">
    <property type="entry name" value="HATPase_dom"/>
</dbReference>
<dbReference type="InterPro" id="IPR003661">
    <property type="entry name" value="HisK_dim/P_dom"/>
</dbReference>
<evidence type="ECO:0000256" key="9">
    <source>
        <dbReference type="SAM" id="Phobius"/>
    </source>
</evidence>
<dbReference type="Gene3D" id="1.10.287.130">
    <property type="match status" value="1"/>
</dbReference>
<keyword evidence="4" id="KW-0808">Transferase</keyword>
<evidence type="ECO:0000313" key="11">
    <source>
        <dbReference type="EMBL" id="CRK81943.1"/>
    </source>
</evidence>
<dbReference type="Pfam" id="PF20971">
    <property type="entry name" value="MASE12"/>
    <property type="match status" value="1"/>
</dbReference>
<feature type="domain" description="Histidine kinase" evidence="10">
    <location>
        <begin position="206"/>
        <end position="411"/>
    </location>
</feature>
<protein>
    <recommendedName>
        <fullName evidence="2">histidine kinase</fullName>
        <ecNumber evidence="2">2.7.13.3</ecNumber>
    </recommendedName>
</protein>
<dbReference type="PROSITE" id="PS50109">
    <property type="entry name" value="HIS_KIN"/>
    <property type="match status" value="1"/>
</dbReference>
<dbReference type="GO" id="GO:0000155">
    <property type="term" value="F:phosphorelay sensor kinase activity"/>
    <property type="evidence" value="ECO:0007669"/>
    <property type="project" value="InterPro"/>
</dbReference>
<keyword evidence="7" id="KW-0067">ATP-binding</keyword>
<evidence type="ECO:0000256" key="1">
    <source>
        <dbReference type="ARBA" id="ARBA00000085"/>
    </source>
</evidence>
<dbReference type="STRING" id="1499688.BN000_01861"/>
<feature type="transmembrane region" description="Helical" evidence="9">
    <location>
        <begin position="56"/>
        <end position="74"/>
    </location>
</feature>
<evidence type="ECO:0000256" key="5">
    <source>
        <dbReference type="ARBA" id="ARBA00022741"/>
    </source>
</evidence>
<reference evidence="12" key="1">
    <citation type="submission" date="2015-05" db="EMBL/GenBank/DDBJ databases">
        <authorList>
            <person name="Urmite Genomes"/>
        </authorList>
    </citation>
    <scope>NUCLEOTIDE SEQUENCE [LARGE SCALE GENOMIC DNA]</scope>
    <source>
        <strain evidence="12">LF1</strain>
    </source>
</reference>
<dbReference type="Gene3D" id="3.30.565.10">
    <property type="entry name" value="Histidine kinase-like ATPase, C-terminal domain"/>
    <property type="match status" value="1"/>
</dbReference>
<dbReference type="RefSeq" id="WP_090633568.1">
    <property type="nucleotide sequence ID" value="NZ_CVRB01000002.1"/>
</dbReference>
<dbReference type="EMBL" id="CVRB01000002">
    <property type="protein sequence ID" value="CRK81943.1"/>
    <property type="molecule type" value="Genomic_DNA"/>
</dbReference>
<evidence type="ECO:0000256" key="4">
    <source>
        <dbReference type="ARBA" id="ARBA00022679"/>
    </source>
</evidence>
<dbReference type="SMART" id="SM00388">
    <property type="entry name" value="HisKA"/>
    <property type="match status" value="1"/>
</dbReference>
<keyword evidence="6 11" id="KW-0418">Kinase</keyword>
<evidence type="ECO:0000259" key="10">
    <source>
        <dbReference type="PROSITE" id="PS50109"/>
    </source>
</evidence>
<dbReference type="Pfam" id="PF02518">
    <property type="entry name" value="HATPase_c"/>
    <property type="match status" value="1"/>
</dbReference>
<evidence type="ECO:0000256" key="6">
    <source>
        <dbReference type="ARBA" id="ARBA00022777"/>
    </source>
</evidence>
<keyword evidence="9" id="KW-1133">Transmembrane helix</keyword>
<keyword evidence="9" id="KW-0812">Transmembrane</keyword>
<dbReference type="InterPro" id="IPR036097">
    <property type="entry name" value="HisK_dim/P_sf"/>
</dbReference>
<evidence type="ECO:0000256" key="8">
    <source>
        <dbReference type="ARBA" id="ARBA00023012"/>
    </source>
</evidence>
<accession>A0A0U1NVA0</accession>
<dbReference type="PANTHER" id="PTHR43065:SF34">
    <property type="entry name" value="SPORULATION KINASE A"/>
    <property type="match status" value="1"/>
</dbReference>
<keyword evidence="5" id="KW-0547">Nucleotide-binding</keyword>
<dbReference type="EC" id="2.7.13.3" evidence="2"/>
<feature type="transmembrane region" description="Helical" evidence="9">
    <location>
        <begin position="86"/>
        <end position="104"/>
    </location>
</feature>
<dbReference type="AlphaFoldDB" id="A0A0U1NVA0"/>
<dbReference type="InterPro" id="IPR004358">
    <property type="entry name" value="Sig_transdc_His_kin-like_C"/>
</dbReference>
<dbReference type="OrthoDB" id="9815750at2"/>
<dbReference type="SUPFAM" id="SSF55874">
    <property type="entry name" value="ATPase domain of HSP90 chaperone/DNA topoisomerase II/histidine kinase"/>
    <property type="match status" value="1"/>
</dbReference>
<dbReference type="GO" id="GO:0005524">
    <property type="term" value="F:ATP binding"/>
    <property type="evidence" value="ECO:0007669"/>
    <property type="project" value="UniProtKB-KW"/>
</dbReference>
<feature type="transmembrane region" description="Helical" evidence="9">
    <location>
        <begin position="157"/>
        <end position="178"/>
    </location>
</feature>
<evidence type="ECO:0000313" key="12">
    <source>
        <dbReference type="Proteomes" id="UP000199087"/>
    </source>
</evidence>
<evidence type="ECO:0000256" key="3">
    <source>
        <dbReference type="ARBA" id="ARBA00022553"/>
    </source>
</evidence>
<keyword evidence="9" id="KW-0472">Membrane</keyword>
<dbReference type="InterPro" id="IPR036890">
    <property type="entry name" value="HATPase_C_sf"/>
</dbReference>
<evidence type="ECO:0000256" key="2">
    <source>
        <dbReference type="ARBA" id="ARBA00012438"/>
    </source>
</evidence>
<dbReference type="InterPro" id="IPR048436">
    <property type="entry name" value="MASE12"/>
</dbReference>
<organism evidence="11 12">
    <name type="scientific">Neobacillus massiliamazoniensis</name>
    <dbReference type="NCBI Taxonomy" id="1499688"/>
    <lineage>
        <taxon>Bacteria</taxon>
        <taxon>Bacillati</taxon>
        <taxon>Bacillota</taxon>
        <taxon>Bacilli</taxon>
        <taxon>Bacillales</taxon>
        <taxon>Bacillaceae</taxon>
        <taxon>Neobacillus</taxon>
    </lineage>
</organism>
<dbReference type="SUPFAM" id="SSF47384">
    <property type="entry name" value="Homodimeric domain of signal transducing histidine kinase"/>
    <property type="match status" value="1"/>
</dbReference>
<dbReference type="PRINTS" id="PR00344">
    <property type="entry name" value="BCTRLSENSOR"/>
</dbReference>
<gene>
    <name evidence="11" type="ORF">BN000_01861</name>
</gene>
<keyword evidence="12" id="KW-1185">Reference proteome</keyword>
<dbReference type="Proteomes" id="UP000199087">
    <property type="component" value="Unassembled WGS sequence"/>
</dbReference>
<keyword evidence="8" id="KW-0902">Two-component regulatory system</keyword>
<dbReference type="SMART" id="SM00387">
    <property type="entry name" value="HATPase_c"/>
    <property type="match status" value="1"/>
</dbReference>
<dbReference type="CDD" id="cd00082">
    <property type="entry name" value="HisKA"/>
    <property type="match status" value="1"/>
</dbReference>
<dbReference type="PANTHER" id="PTHR43065">
    <property type="entry name" value="SENSOR HISTIDINE KINASE"/>
    <property type="match status" value="1"/>
</dbReference>
<proteinExistence type="predicted"/>
<dbReference type="Pfam" id="PF00512">
    <property type="entry name" value="HisKA"/>
    <property type="match status" value="1"/>
</dbReference>
<comment type="catalytic activity">
    <reaction evidence="1">
        <text>ATP + protein L-histidine = ADP + protein N-phospho-L-histidine.</text>
        <dbReference type="EC" id="2.7.13.3"/>
    </reaction>
</comment>